<evidence type="ECO:0000256" key="1">
    <source>
        <dbReference type="SAM" id="Phobius"/>
    </source>
</evidence>
<dbReference type="Proteomes" id="UP000238605">
    <property type="component" value="Unassembled WGS sequence"/>
</dbReference>
<proteinExistence type="predicted"/>
<organism evidence="2 3">
    <name type="scientific">Caldimonas caldifontis</name>
    <dbReference type="NCBI Taxonomy" id="1452508"/>
    <lineage>
        <taxon>Bacteria</taxon>
        <taxon>Pseudomonadati</taxon>
        <taxon>Pseudomonadota</taxon>
        <taxon>Betaproteobacteria</taxon>
        <taxon>Burkholderiales</taxon>
        <taxon>Sphaerotilaceae</taxon>
        <taxon>Caldimonas</taxon>
    </lineage>
</organism>
<dbReference type="EMBL" id="PSNX01000017">
    <property type="protein sequence ID" value="PPE65029.1"/>
    <property type="molecule type" value="Genomic_DNA"/>
</dbReference>
<evidence type="ECO:0000313" key="2">
    <source>
        <dbReference type="EMBL" id="PPE65029.1"/>
    </source>
</evidence>
<dbReference type="AlphaFoldDB" id="A0A2S5SQP7"/>
<keyword evidence="1" id="KW-0812">Transmembrane</keyword>
<comment type="caution">
    <text evidence="2">The sequence shown here is derived from an EMBL/GenBank/DDBJ whole genome shotgun (WGS) entry which is preliminary data.</text>
</comment>
<reference evidence="2 3" key="1">
    <citation type="submission" date="2018-02" db="EMBL/GenBank/DDBJ databases">
        <title>Reclassifiation of [Polyangium] brachysporum DSM 7029 as Guopingzhaonella breviflexa gen. nov., sp. nov., a member of the family Comamonadaceae.</title>
        <authorList>
            <person name="Tang B."/>
        </authorList>
    </citation>
    <scope>NUCLEOTIDE SEQUENCE [LARGE SCALE GENOMIC DNA]</scope>
    <source>
        <strain evidence="2 3">BCRC 80649</strain>
    </source>
</reference>
<feature type="transmembrane region" description="Helical" evidence="1">
    <location>
        <begin position="116"/>
        <end position="133"/>
    </location>
</feature>
<keyword evidence="1" id="KW-0472">Membrane</keyword>
<sequence>MKQHVHPAWRLLQALAAVELLSALLLPGRYLFPYHRLQCLRDDPIDEWCLHPWQVVGDLYSIAFIVVPAVALIAALRRQWLTLPLLVVTPALLFLSGIGAFPLLLKLVPIGEARTAALLSMNAAAAVLAVFLYRKAADVGASTLGNLAEGGPGERAARLDP</sequence>
<feature type="transmembrane region" description="Helical" evidence="1">
    <location>
        <begin position="12"/>
        <end position="32"/>
    </location>
</feature>
<gene>
    <name evidence="2" type="ORF">C1704_16235</name>
</gene>
<protein>
    <submittedName>
        <fullName evidence="2">Uncharacterized protein</fullName>
    </submittedName>
</protein>
<evidence type="ECO:0000313" key="3">
    <source>
        <dbReference type="Proteomes" id="UP000238605"/>
    </source>
</evidence>
<feature type="transmembrane region" description="Helical" evidence="1">
    <location>
        <begin position="83"/>
        <end position="104"/>
    </location>
</feature>
<keyword evidence="3" id="KW-1185">Reference proteome</keyword>
<name>A0A2S5SQP7_9BURK</name>
<keyword evidence="1" id="KW-1133">Transmembrane helix</keyword>
<feature type="transmembrane region" description="Helical" evidence="1">
    <location>
        <begin position="52"/>
        <end position="76"/>
    </location>
</feature>
<accession>A0A2S5SQP7</accession>